<dbReference type="OrthoDB" id="7906710at2"/>
<gene>
    <name evidence="1" type="ORF">AC244_31795</name>
</gene>
<dbReference type="EMBL" id="LGAP01000040">
    <property type="protein sequence ID" value="KOF13289.1"/>
    <property type="molecule type" value="Genomic_DNA"/>
</dbReference>
<sequence>MTHAEFVVHIRQTYAGLFDPNTSEEAWSLFLTANTGWNELIEEYLRRVEVFLANHGLLSKVYIRQIEEKWGGLRCYLSPTNGYRPSAEVAAALGVIYREIAERSYHTCDVCGGTGRLKSNNGCYLTRCNDHIADRRLAMDCRKIGRAL</sequence>
<dbReference type="Proteomes" id="UP000037425">
    <property type="component" value="Unassembled WGS sequence"/>
</dbReference>
<dbReference type="PATRIC" id="fig|106592.7.peg.5816"/>
<evidence type="ECO:0000313" key="2">
    <source>
        <dbReference type="Proteomes" id="UP000037425"/>
    </source>
</evidence>
<protein>
    <submittedName>
        <fullName evidence="1">Uncharacterized protein</fullName>
    </submittedName>
</protein>
<comment type="caution">
    <text evidence="1">The sequence shown here is derived from an EMBL/GenBank/DDBJ whole genome shotgun (WGS) entry which is preliminary data.</text>
</comment>
<accession>A0A0L8BF97</accession>
<evidence type="ECO:0000313" key="1">
    <source>
        <dbReference type="EMBL" id="KOF13289.1"/>
    </source>
</evidence>
<reference evidence="2" key="1">
    <citation type="submission" date="2015-07" db="EMBL/GenBank/DDBJ databases">
        <title>Whole genome sequence of an Ensifer adhaerens strain isolated from a cave pool in the Wind Cave National Park.</title>
        <authorList>
            <person name="Eng W.W.H."/>
            <person name="Gan H.M."/>
            <person name="Barton H.A."/>
            <person name="Savka M.A."/>
        </authorList>
    </citation>
    <scope>NUCLEOTIDE SEQUENCE [LARGE SCALE GENOMIC DNA]</scope>
    <source>
        <strain evidence="2">SD006</strain>
    </source>
</reference>
<proteinExistence type="predicted"/>
<dbReference type="RefSeq" id="WP_053252812.1">
    <property type="nucleotide sequence ID" value="NZ_LGAP01000040.1"/>
</dbReference>
<name>A0A0L8BF97_ENSAD</name>
<dbReference type="AlphaFoldDB" id="A0A0L8BF97"/>
<organism evidence="1 2">
    <name type="scientific">Ensifer adhaerens</name>
    <name type="common">Sinorhizobium morelense</name>
    <dbReference type="NCBI Taxonomy" id="106592"/>
    <lineage>
        <taxon>Bacteria</taxon>
        <taxon>Pseudomonadati</taxon>
        <taxon>Pseudomonadota</taxon>
        <taxon>Alphaproteobacteria</taxon>
        <taxon>Hyphomicrobiales</taxon>
        <taxon>Rhizobiaceae</taxon>
        <taxon>Sinorhizobium/Ensifer group</taxon>
        <taxon>Ensifer</taxon>
    </lineage>
</organism>